<dbReference type="Proteomes" id="UP001608902">
    <property type="component" value="Unassembled WGS sequence"/>
</dbReference>
<evidence type="ECO:0000256" key="1">
    <source>
        <dbReference type="SAM" id="MobiDB-lite"/>
    </source>
</evidence>
<gene>
    <name evidence="2" type="ORF">AB6A40_004125</name>
</gene>
<evidence type="ECO:0000313" key="3">
    <source>
        <dbReference type="Proteomes" id="UP001608902"/>
    </source>
</evidence>
<accession>A0ABD6EDW8</accession>
<dbReference type="EMBL" id="JBGFUD010002287">
    <property type="protein sequence ID" value="MFH4977416.1"/>
    <property type="molecule type" value="Genomic_DNA"/>
</dbReference>
<sequence length="144" mass="16772">MGKIFKNHKNPEIHLLEHQMIESFSEIVVEHLSFCAFSRFITRVRHWDRTLEYSENLTKISCDTKKYEAEFISVKCAVGKTWKRKRRREGHYENEHMSNEASTAADGREGSDQQDNQKGYSEFKLKAKQIASNSNSEVAESLNL</sequence>
<name>A0ABD6EDW8_9BILA</name>
<reference evidence="2 3" key="1">
    <citation type="submission" date="2024-08" db="EMBL/GenBank/DDBJ databases">
        <title>Gnathostoma spinigerum genome.</title>
        <authorList>
            <person name="Gonzalez-Bertolin B."/>
            <person name="Monzon S."/>
            <person name="Zaballos A."/>
            <person name="Jimenez P."/>
            <person name="Dekumyoy P."/>
            <person name="Varona S."/>
            <person name="Cuesta I."/>
            <person name="Sumanam S."/>
            <person name="Adisakwattana P."/>
            <person name="Gasser R.B."/>
            <person name="Hernandez-Gonzalez A."/>
            <person name="Young N.D."/>
            <person name="Perteguer M.J."/>
        </authorList>
    </citation>
    <scope>NUCLEOTIDE SEQUENCE [LARGE SCALE GENOMIC DNA]</scope>
    <source>
        <strain evidence="2">AL3</strain>
        <tissue evidence="2">Liver</tissue>
    </source>
</reference>
<proteinExistence type="predicted"/>
<dbReference type="AlphaFoldDB" id="A0ABD6EDW8"/>
<organism evidence="2 3">
    <name type="scientific">Gnathostoma spinigerum</name>
    <dbReference type="NCBI Taxonomy" id="75299"/>
    <lineage>
        <taxon>Eukaryota</taxon>
        <taxon>Metazoa</taxon>
        <taxon>Ecdysozoa</taxon>
        <taxon>Nematoda</taxon>
        <taxon>Chromadorea</taxon>
        <taxon>Rhabditida</taxon>
        <taxon>Spirurina</taxon>
        <taxon>Gnathostomatomorpha</taxon>
        <taxon>Gnathostomatoidea</taxon>
        <taxon>Gnathostomatidae</taxon>
        <taxon>Gnathostoma</taxon>
    </lineage>
</organism>
<evidence type="ECO:0000313" key="2">
    <source>
        <dbReference type="EMBL" id="MFH4977416.1"/>
    </source>
</evidence>
<feature type="region of interest" description="Disordered" evidence="1">
    <location>
        <begin position="81"/>
        <end position="119"/>
    </location>
</feature>
<protein>
    <submittedName>
        <fullName evidence="2">Uncharacterized protein</fullName>
    </submittedName>
</protein>
<comment type="caution">
    <text evidence="2">The sequence shown here is derived from an EMBL/GenBank/DDBJ whole genome shotgun (WGS) entry which is preliminary data.</text>
</comment>
<keyword evidence="3" id="KW-1185">Reference proteome</keyword>